<reference evidence="1 2" key="1">
    <citation type="journal article" date="2011" name="Nat. Biotechnol.">
        <title>Comparative genomic analysis of the thermophilic biomass-degrading fungi Myceliophthora thermophila and Thielavia terrestris.</title>
        <authorList>
            <person name="Berka R.M."/>
            <person name="Grigoriev I.V."/>
            <person name="Otillar R."/>
            <person name="Salamov A."/>
            <person name="Grimwood J."/>
            <person name="Reid I."/>
            <person name="Ishmael N."/>
            <person name="John T."/>
            <person name="Darmond C."/>
            <person name="Moisan M.-C."/>
            <person name="Henrissat B."/>
            <person name="Coutinho P.M."/>
            <person name="Lombard V."/>
            <person name="Natvig D.O."/>
            <person name="Lindquist E."/>
            <person name="Schmutz J."/>
            <person name="Lucas S."/>
            <person name="Harris P."/>
            <person name="Powlowski J."/>
            <person name="Bellemare A."/>
            <person name="Taylor D."/>
            <person name="Butler G."/>
            <person name="de Vries R.P."/>
            <person name="Allijn I.E."/>
            <person name="van den Brink J."/>
            <person name="Ushinsky S."/>
            <person name="Storms R."/>
            <person name="Powell A.J."/>
            <person name="Paulsen I.T."/>
            <person name="Elbourne L.D.H."/>
            <person name="Baker S.E."/>
            <person name="Magnuson J."/>
            <person name="LaBoissiere S."/>
            <person name="Clutterbuck A.J."/>
            <person name="Martinez D."/>
            <person name="Wogulis M."/>
            <person name="de Leon A.L."/>
            <person name="Rey M.W."/>
            <person name="Tsang A."/>
        </authorList>
    </citation>
    <scope>NUCLEOTIDE SEQUENCE [LARGE SCALE GENOMIC DNA]</scope>
    <source>
        <strain evidence="2">ATCC 42464 / BCRC 31852 / DSM 1799</strain>
    </source>
</reference>
<dbReference type="AlphaFoldDB" id="G2Q4I2"/>
<dbReference type="RefSeq" id="XP_003658920.1">
    <property type="nucleotide sequence ID" value="XM_003658872.1"/>
</dbReference>
<keyword evidence="2" id="KW-1185">Reference proteome</keyword>
<evidence type="ECO:0000313" key="1">
    <source>
        <dbReference type="EMBL" id="AEO53675.1"/>
    </source>
</evidence>
<gene>
    <name evidence="1" type="ORF">MYCTH_2039088</name>
</gene>
<dbReference type="OMA" id="YVMIVNE"/>
<dbReference type="VEuPathDB" id="FungiDB:MYCTH_2039088"/>
<organism evidence="1 2">
    <name type="scientific">Thermothelomyces thermophilus (strain ATCC 42464 / BCRC 31852 / DSM 1799)</name>
    <name type="common">Sporotrichum thermophile</name>
    <dbReference type="NCBI Taxonomy" id="573729"/>
    <lineage>
        <taxon>Eukaryota</taxon>
        <taxon>Fungi</taxon>
        <taxon>Dikarya</taxon>
        <taxon>Ascomycota</taxon>
        <taxon>Pezizomycotina</taxon>
        <taxon>Sordariomycetes</taxon>
        <taxon>Sordariomycetidae</taxon>
        <taxon>Sordariales</taxon>
        <taxon>Chaetomiaceae</taxon>
        <taxon>Thermothelomyces</taxon>
    </lineage>
</organism>
<dbReference type="OrthoDB" id="4896007at2759"/>
<dbReference type="HOGENOM" id="CLU_188785_1_2_1"/>
<feature type="non-terminal residue" evidence="1">
    <location>
        <position position="54"/>
    </location>
</feature>
<proteinExistence type="predicted"/>
<dbReference type="KEGG" id="mtm:MYCTH_2039088"/>
<dbReference type="Proteomes" id="UP000007322">
    <property type="component" value="Chromosome 1"/>
</dbReference>
<feature type="non-terminal residue" evidence="1">
    <location>
        <position position="1"/>
    </location>
</feature>
<protein>
    <submittedName>
        <fullName evidence="1">Uncharacterized protein</fullName>
    </submittedName>
</protein>
<evidence type="ECO:0000313" key="2">
    <source>
        <dbReference type="Proteomes" id="UP000007322"/>
    </source>
</evidence>
<name>G2Q4I2_THET4</name>
<dbReference type="InParanoid" id="G2Q4I2"/>
<dbReference type="eggNOG" id="ENOG502T0C8">
    <property type="taxonomic scope" value="Eukaryota"/>
</dbReference>
<accession>G2Q4I2</accession>
<dbReference type="GeneID" id="11513285"/>
<sequence>SNFRKQKKNETYNTRNSLVVTDPTTTRALASLTKGERTGSRVLWRVWSYVLRRH</sequence>
<dbReference type="EMBL" id="CP003002">
    <property type="protein sequence ID" value="AEO53675.1"/>
    <property type="molecule type" value="Genomic_DNA"/>
</dbReference>